<dbReference type="InterPro" id="IPR013525">
    <property type="entry name" value="ABC2_TM"/>
</dbReference>
<dbReference type="PROSITE" id="PS51012">
    <property type="entry name" value="ABC_TM2"/>
    <property type="match status" value="1"/>
</dbReference>
<keyword evidence="7" id="KW-0046">Antibiotic resistance</keyword>
<dbReference type="InterPro" id="IPR047817">
    <property type="entry name" value="ABC2_TM_bact-type"/>
</dbReference>
<dbReference type="InterPro" id="IPR000412">
    <property type="entry name" value="ABC_2_transport"/>
</dbReference>
<sequence>MTETQAPPLDELATAHLRAVLTSRPRPPRPGPLTTSLVFGRRTLLKLKHLPEQLIDVTAFPIMLTLMFTYLFGGAIAGSTGDYLQFLQPGILVQTIVMITMTTGSALNADRVSGVFDRFRSLSIWRPSALVGALLGDGARYLLGCVIVLALSLVLGFRPAGGLGGVLAAVALVLVFSFSLGWLWTTLGLLLRTPQAVTSLSMFVMLPLTFASNIFVDPKTMPGWLSSVVGLNPITHLTTAVRAAMGGTVTSGQVGVVLLWCAVLVGVFAPATMRLYRIRH</sequence>
<evidence type="ECO:0000256" key="5">
    <source>
        <dbReference type="ARBA" id="ARBA00022989"/>
    </source>
</evidence>
<organism evidence="10 11">
    <name type="scientific">Amycolatopsis iheyensis</name>
    <dbReference type="NCBI Taxonomy" id="2945988"/>
    <lineage>
        <taxon>Bacteria</taxon>
        <taxon>Bacillati</taxon>
        <taxon>Actinomycetota</taxon>
        <taxon>Actinomycetes</taxon>
        <taxon>Pseudonocardiales</taxon>
        <taxon>Pseudonocardiaceae</taxon>
        <taxon>Amycolatopsis</taxon>
    </lineage>
</organism>
<dbReference type="GO" id="GO:0140359">
    <property type="term" value="F:ABC-type transporter activity"/>
    <property type="evidence" value="ECO:0007669"/>
    <property type="project" value="InterPro"/>
</dbReference>
<evidence type="ECO:0000256" key="6">
    <source>
        <dbReference type="ARBA" id="ARBA00023136"/>
    </source>
</evidence>
<comment type="subcellular location">
    <subcellularLocation>
        <location evidence="1 8">Cell membrane</location>
        <topology evidence="1 8">Multi-pass membrane protein</topology>
    </subcellularLocation>
</comment>
<dbReference type="Pfam" id="PF01061">
    <property type="entry name" value="ABC2_membrane"/>
    <property type="match status" value="1"/>
</dbReference>
<dbReference type="PANTHER" id="PTHR43077:SF8">
    <property type="entry name" value="DOXORUBICIN RESISTANCE ABC TRANSPORTER PERMEASE PROTEIN DRRB"/>
    <property type="match status" value="1"/>
</dbReference>
<reference evidence="10" key="1">
    <citation type="submission" date="2022-06" db="EMBL/GenBank/DDBJ databases">
        <title>Amycolatopsis iheyaensis sp. nov., a new species of the genus Amycolatopsis isolated from soil in Iheya island, Japan.</title>
        <authorList>
            <person name="Ngamcharungchit C."/>
            <person name="Kanto H."/>
            <person name="Take A."/>
            <person name="Intra B."/>
            <person name="Matsumoto A."/>
            <person name="Panbangred W."/>
            <person name="Inahashi Y."/>
        </authorList>
    </citation>
    <scope>NUCLEOTIDE SEQUENCE</scope>
    <source>
        <strain evidence="10">OK19-0408</strain>
    </source>
</reference>
<gene>
    <name evidence="10" type="ORF">M8542_03670</name>
</gene>
<comment type="caution">
    <text evidence="10">The sequence shown here is derived from an EMBL/GenBank/DDBJ whole genome shotgun (WGS) entry which is preliminary data.</text>
</comment>
<feature type="transmembrane region" description="Helical" evidence="8">
    <location>
        <begin position="196"/>
        <end position="216"/>
    </location>
</feature>
<keyword evidence="4 8" id="KW-0812">Transmembrane</keyword>
<evidence type="ECO:0000259" key="9">
    <source>
        <dbReference type="PROSITE" id="PS51012"/>
    </source>
</evidence>
<dbReference type="GO" id="GO:0043190">
    <property type="term" value="C:ATP-binding cassette (ABC) transporter complex"/>
    <property type="evidence" value="ECO:0007669"/>
    <property type="project" value="InterPro"/>
</dbReference>
<feature type="transmembrane region" description="Helical" evidence="8">
    <location>
        <begin position="54"/>
        <end position="79"/>
    </location>
</feature>
<keyword evidence="8" id="KW-0813">Transport</keyword>
<feature type="transmembrane region" description="Helical" evidence="8">
    <location>
        <begin position="91"/>
        <end position="109"/>
    </location>
</feature>
<keyword evidence="6 8" id="KW-0472">Membrane</keyword>
<dbReference type="AlphaFoldDB" id="A0A9X2N6V8"/>
<dbReference type="Proteomes" id="UP001144096">
    <property type="component" value="Unassembled WGS sequence"/>
</dbReference>
<feature type="transmembrane region" description="Helical" evidence="8">
    <location>
        <begin position="163"/>
        <end position="184"/>
    </location>
</feature>
<keyword evidence="11" id="KW-1185">Reference proteome</keyword>
<dbReference type="GO" id="GO:0046677">
    <property type="term" value="P:response to antibiotic"/>
    <property type="evidence" value="ECO:0007669"/>
    <property type="project" value="UniProtKB-KW"/>
</dbReference>
<evidence type="ECO:0000256" key="2">
    <source>
        <dbReference type="ARBA" id="ARBA00007783"/>
    </source>
</evidence>
<comment type="similarity">
    <text evidence="2 8">Belongs to the ABC-2 integral membrane protein family.</text>
</comment>
<evidence type="ECO:0000313" key="10">
    <source>
        <dbReference type="EMBL" id="MCR6481907.1"/>
    </source>
</evidence>
<evidence type="ECO:0000256" key="4">
    <source>
        <dbReference type="ARBA" id="ARBA00022692"/>
    </source>
</evidence>
<accession>A0A9X2N6V8</accession>
<proteinExistence type="inferred from homology"/>
<feature type="domain" description="ABC transmembrane type-2" evidence="9">
    <location>
        <begin position="52"/>
        <end position="279"/>
    </location>
</feature>
<feature type="transmembrane region" description="Helical" evidence="8">
    <location>
        <begin position="130"/>
        <end position="157"/>
    </location>
</feature>
<dbReference type="EMBL" id="JAMXQV010000001">
    <property type="protein sequence ID" value="MCR6481907.1"/>
    <property type="molecule type" value="Genomic_DNA"/>
</dbReference>
<feature type="transmembrane region" description="Helical" evidence="8">
    <location>
        <begin position="257"/>
        <end position="276"/>
    </location>
</feature>
<name>A0A9X2N6V8_9PSEU</name>
<evidence type="ECO:0000313" key="11">
    <source>
        <dbReference type="Proteomes" id="UP001144096"/>
    </source>
</evidence>
<dbReference type="InterPro" id="IPR051328">
    <property type="entry name" value="T7SS_ABC-Transporter"/>
</dbReference>
<evidence type="ECO:0000256" key="1">
    <source>
        <dbReference type="ARBA" id="ARBA00004651"/>
    </source>
</evidence>
<dbReference type="PIRSF" id="PIRSF006648">
    <property type="entry name" value="DrrB"/>
    <property type="match status" value="1"/>
</dbReference>
<evidence type="ECO:0000256" key="7">
    <source>
        <dbReference type="ARBA" id="ARBA00023251"/>
    </source>
</evidence>
<protein>
    <recommendedName>
        <fullName evidence="8">Transport permease protein</fullName>
    </recommendedName>
</protein>
<keyword evidence="5 8" id="KW-1133">Transmembrane helix</keyword>
<keyword evidence="3 8" id="KW-1003">Cell membrane</keyword>
<dbReference type="RefSeq" id="WP_257918524.1">
    <property type="nucleotide sequence ID" value="NZ_JAMXQV010000001.1"/>
</dbReference>
<dbReference type="PANTHER" id="PTHR43077">
    <property type="entry name" value="TRANSPORT PERMEASE YVFS-RELATED"/>
    <property type="match status" value="1"/>
</dbReference>
<evidence type="ECO:0000256" key="8">
    <source>
        <dbReference type="RuleBase" id="RU361157"/>
    </source>
</evidence>
<evidence type="ECO:0000256" key="3">
    <source>
        <dbReference type="ARBA" id="ARBA00022475"/>
    </source>
</evidence>